<keyword evidence="3" id="KW-1185">Reference proteome</keyword>
<dbReference type="Gene3D" id="3.20.80.10">
    <property type="entry name" value="Regulatory factor, effector binding domain"/>
    <property type="match status" value="1"/>
</dbReference>
<dbReference type="InterPro" id="IPR011256">
    <property type="entry name" value="Reg_factor_effector_dom_sf"/>
</dbReference>
<dbReference type="InterPro" id="IPR010499">
    <property type="entry name" value="AraC_E-bd"/>
</dbReference>
<dbReference type="OrthoDB" id="1862159at2"/>
<feature type="domain" description="AraC effector-binding" evidence="1">
    <location>
        <begin position="4"/>
        <end position="152"/>
    </location>
</feature>
<dbReference type="Proteomes" id="UP000235589">
    <property type="component" value="Chromosome"/>
</dbReference>
<dbReference type="EMBL" id="CP020991">
    <property type="protein sequence ID" value="AUO19259.1"/>
    <property type="molecule type" value="Genomic_DNA"/>
</dbReference>
<evidence type="ECO:0000259" key="1">
    <source>
        <dbReference type="SMART" id="SM00871"/>
    </source>
</evidence>
<dbReference type="KEGG" id="mpec:B9O19_01094"/>
<dbReference type="SMART" id="SM00871">
    <property type="entry name" value="AraC_E_bind"/>
    <property type="match status" value="1"/>
</dbReference>
<name>A0A2K9P329_9FIRM</name>
<dbReference type="InterPro" id="IPR029441">
    <property type="entry name" value="Cass2"/>
</dbReference>
<proteinExistence type="predicted"/>
<accession>A0A2K9P329</accession>
<protein>
    <recommendedName>
        <fullName evidence="1">AraC effector-binding domain-containing protein</fullName>
    </recommendedName>
</protein>
<evidence type="ECO:0000313" key="3">
    <source>
        <dbReference type="Proteomes" id="UP000235589"/>
    </source>
</evidence>
<dbReference type="GeneID" id="98062504"/>
<dbReference type="Pfam" id="PF14526">
    <property type="entry name" value="Cass2"/>
    <property type="match status" value="1"/>
</dbReference>
<organism evidence="2 3">
    <name type="scientific">Monoglobus pectinilyticus</name>
    <dbReference type="NCBI Taxonomy" id="1981510"/>
    <lineage>
        <taxon>Bacteria</taxon>
        <taxon>Bacillati</taxon>
        <taxon>Bacillota</taxon>
        <taxon>Clostridia</taxon>
        <taxon>Monoglobales</taxon>
        <taxon>Monoglobaceae</taxon>
        <taxon>Monoglobus</taxon>
    </lineage>
</organism>
<dbReference type="RefSeq" id="WP_102365477.1">
    <property type="nucleotide sequence ID" value="NZ_CP020991.1"/>
</dbReference>
<reference evidence="2 3" key="1">
    <citation type="submission" date="2017-04" db="EMBL/GenBank/DDBJ databases">
        <title>Monoglobus pectinilyticus 14 draft genome.</title>
        <authorList>
            <person name="Kim C."/>
            <person name="Rosendale D.I."/>
            <person name="Kelly W.J."/>
            <person name="Tannock G.W."/>
            <person name="Patchett M.L."/>
            <person name="Jordens J.Z."/>
        </authorList>
    </citation>
    <scope>NUCLEOTIDE SEQUENCE [LARGE SCALE GENOMIC DNA]</scope>
    <source>
        <strain evidence="2 3">14</strain>
    </source>
</reference>
<dbReference type="AlphaFoldDB" id="A0A2K9P329"/>
<gene>
    <name evidence="2" type="ORF">B9O19_01094</name>
</gene>
<sequence>MSEIKVSVVNLKKQTVYGLWKNSNDSTVSKDIKNLSKKYHIKVSSPGSKVFPYFVLSRNYNELSKDFEMFVGGTIDKKGLESLIIPNGEYARITIKPKLGFLWGLAIGEAKRYFYTKWLPKSRYSALNMEYEYHTEKSDGKSPEIDIFFAVKRK</sequence>
<evidence type="ECO:0000313" key="2">
    <source>
        <dbReference type="EMBL" id="AUO19259.1"/>
    </source>
</evidence>
<dbReference type="SUPFAM" id="SSF55136">
    <property type="entry name" value="Probable bacterial effector-binding domain"/>
    <property type="match status" value="1"/>
</dbReference>